<dbReference type="PANTHER" id="PTHR23512">
    <property type="entry name" value="MAJOR FACILITATOR SUPERFAMILY DOMAIN-CONTAINING PROTEIN 1"/>
    <property type="match status" value="1"/>
</dbReference>
<evidence type="ECO:0000256" key="16">
    <source>
        <dbReference type="ARBA" id="ARBA00044900"/>
    </source>
</evidence>
<evidence type="ECO:0000313" key="27">
    <source>
        <dbReference type="EMBL" id="MDR7269704.1"/>
    </source>
</evidence>
<dbReference type="SUPFAM" id="SSF103473">
    <property type="entry name" value="MFS general substrate transporter"/>
    <property type="match status" value="1"/>
</dbReference>
<feature type="transmembrane region" description="Helical" evidence="25">
    <location>
        <begin position="16"/>
        <end position="35"/>
    </location>
</feature>
<evidence type="ECO:0000256" key="15">
    <source>
        <dbReference type="ARBA" id="ARBA00044899"/>
    </source>
</evidence>
<sequence length="426" mass="45348">MSTAAGMLVAQPGRTVAWIVGVLVAISLFGNFYVYDSIGPVADLLQQQRGFSDTQVALLNAIYSLPNVVLILVGGVLVDRFGAARMTLVTAGICALGAALTAFSPGFTGMAAGRLLFGIGAETFNIATLAAVADYFGGRSLALAMGAELAIGRMGSYGADMSPTWFAGAYAQGWQPPLVIAAAIAFSSFVAALAYWWVDRGPRRAGLLPTGNTSAEKFAWRDLLHFGKAYWYLLALCVLWYSVILAFRSTFSIKYFQHAHGLDLAAAGEMNSYVFLAAIFATPAFGWMCDRLGRYAPFLAFGAFLLPVALAVLALTHWSLWVPTALIGVSYSLVPAVMWPLTSRLVAPNRFGTAIGLMWVVQNAGISGANLVAGWLNDRAGASATNPAGYSDMMWFFGLTSVAGCVFALLLWWAAGQRRHELKGAA</sequence>
<dbReference type="Proteomes" id="UP001180453">
    <property type="component" value="Unassembled WGS sequence"/>
</dbReference>
<comment type="subcellular location">
    <subcellularLocation>
        <location evidence="1">Lysosome membrane</location>
        <topology evidence="1">Multi-pass membrane protein</topology>
    </subcellularLocation>
</comment>
<feature type="transmembrane region" description="Helical" evidence="25">
    <location>
        <begin position="295"/>
        <end position="314"/>
    </location>
</feature>
<dbReference type="PANTHER" id="PTHR23512:SF3">
    <property type="entry name" value="MAJOR FACILITATOR SUPERFAMILY DOMAIN-CONTAINING PROTEIN 1"/>
    <property type="match status" value="1"/>
</dbReference>
<dbReference type="InterPro" id="IPR020846">
    <property type="entry name" value="MFS_dom"/>
</dbReference>
<comment type="catalytic activity">
    <reaction evidence="13">
        <text>L-alpha-aminoacyl-L-lysine(out) = L-alpha-aminoacyl-L-lysine(in)</text>
        <dbReference type="Rhea" id="RHEA:79383"/>
        <dbReference type="ChEBI" id="CHEBI:229966"/>
    </reaction>
</comment>
<feature type="transmembrane region" description="Helical" evidence="25">
    <location>
        <begin position="393"/>
        <end position="414"/>
    </location>
</feature>
<comment type="catalytic activity">
    <reaction evidence="16">
        <text>L-lysyl-L-lysine(out) = L-lysyl-L-lysine(in)</text>
        <dbReference type="Rhea" id="RHEA:79403"/>
        <dbReference type="ChEBI" id="CHEBI:229956"/>
    </reaction>
</comment>
<feature type="transmembrane region" description="Helical" evidence="25">
    <location>
        <begin position="56"/>
        <end position="77"/>
    </location>
</feature>
<comment type="catalytic activity">
    <reaction evidence="12">
        <text>L-lysyl-L-alpha-amino acid(out) = L-lysyl-L-alpha-amino acid(in)</text>
        <dbReference type="Rhea" id="RHEA:79387"/>
        <dbReference type="ChEBI" id="CHEBI:229965"/>
    </reaction>
</comment>
<keyword evidence="3" id="KW-0813">Transport</keyword>
<comment type="subunit">
    <text evidence="24">Homodimer. Interacts with lysosomal protein GLMP (via lumenal domain); the interaction starts while both proteins are still in the endoplasmic reticulum and is required for stabilization of MFSD1 in lysosomes but has no direct effect on its targeting to lysosomes or transporter activity.</text>
</comment>
<evidence type="ECO:0000256" key="3">
    <source>
        <dbReference type="ARBA" id="ARBA00022448"/>
    </source>
</evidence>
<dbReference type="EMBL" id="JAVDXU010000001">
    <property type="protein sequence ID" value="MDR7269704.1"/>
    <property type="molecule type" value="Genomic_DNA"/>
</dbReference>
<evidence type="ECO:0000256" key="7">
    <source>
        <dbReference type="ARBA" id="ARBA00023228"/>
    </source>
</evidence>
<keyword evidence="5 25" id="KW-1133">Transmembrane helix</keyword>
<comment type="catalytic activity">
    <reaction evidence="15">
        <text>L-arginyl-L-alpha-amino acid(out) = L-arginyl-L-alpha-amino acid(in)</text>
        <dbReference type="Rhea" id="RHEA:79371"/>
        <dbReference type="ChEBI" id="CHEBI:84315"/>
    </reaction>
</comment>
<comment type="caution">
    <text evidence="27">The sequence shown here is derived from an EMBL/GenBank/DDBJ whole genome shotgun (WGS) entry which is preliminary data.</text>
</comment>
<reference evidence="27 28" key="1">
    <citation type="submission" date="2023-07" db="EMBL/GenBank/DDBJ databases">
        <title>Sorghum-associated microbial communities from plants grown in Nebraska, USA.</title>
        <authorList>
            <person name="Schachtman D."/>
        </authorList>
    </citation>
    <scope>NUCLEOTIDE SEQUENCE [LARGE SCALE GENOMIC DNA]</scope>
    <source>
        <strain evidence="27 28">BE314</strain>
    </source>
</reference>
<evidence type="ECO:0000256" key="11">
    <source>
        <dbReference type="ARBA" id="ARBA00044884"/>
    </source>
</evidence>
<accession>A0ABU1YLH2</accession>
<comment type="catalytic activity">
    <reaction evidence="20">
        <text>L-lysyl-glycine(out) = L-lysyl-glycine(in)</text>
        <dbReference type="Rhea" id="RHEA:79407"/>
        <dbReference type="ChEBI" id="CHEBI:191202"/>
    </reaction>
</comment>
<evidence type="ECO:0000256" key="17">
    <source>
        <dbReference type="ARBA" id="ARBA00044903"/>
    </source>
</evidence>
<evidence type="ECO:0000256" key="20">
    <source>
        <dbReference type="ARBA" id="ARBA00044924"/>
    </source>
</evidence>
<protein>
    <recommendedName>
        <fullName evidence="21">Lysosomal dipeptide transporter MFSD1</fullName>
    </recommendedName>
    <alternativeName>
        <fullName evidence="22">Major facilitator superfamily domain-containing protein 1</fullName>
    </alternativeName>
</protein>
<feature type="transmembrane region" description="Helical" evidence="25">
    <location>
        <begin position="178"/>
        <end position="198"/>
    </location>
</feature>
<evidence type="ECO:0000256" key="22">
    <source>
        <dbReference type="ARBA" id="ARBA00045018"/>
    </source>
</evidence>
<comment type="catalytic activity">
    <reaction evidence="11">
        <text>L-alpha-aminoacyl-L-histidine(out) = L-alpha-aminoacyl-L-histidine(in)</text>
        <dbReference type="Rhea" id="RHEA:79375"/>
        <dbReference type="ChEBI" id="CHEBI:229967"/>
    </reaction>
</comment>
<keyword evidence="4 25" id="KW-0812">Transmembrane</keyword>
<feature type="transmembrane region" description="Helical" evidence="25">
    <location>
        <begin position="320"/>
        <end position="339"/>
    </location>
</feature>
<evidence type="ECO:0000256" key="2">
    <source>
        <dbReference type="ARBA" id="ARBA00008335"/>
    </source>
</evidence>
<dbReference type="InterPro" id="IPR036259">
    <property type="entry name" value="MFS_trans_sf"/>
</dbReference>
<evidence type="ECO:0000256" key="6">
    <source>
        <dbReference type="ARBA" id="ARBA00023136"/>
    </source>
</evidence>
<evidence type="ECO:0000256" key="13">
    <source>
        <dbReference type="ARBA" id="ARBA00044893"/>
    </source>
</evidence>
<evidence type="ECO:0000259" key="26">
    <source>
        <dbReference type="PROSITE" id="PS50850"/>
    </source>
</evidence>
<feature type="transmembrane region" description="Helical" evidence="25">
    <location>
        <begin position="115"/>
        <end position="136"/>
    </location>
</feature>
<feature type="transmembrane region" description="Helical" evidence="25">
    <location>
        <begin position="351"/>
        <end position="373"/>
    </location>
</feature>
<organism evidence="27 28">
    <name type="scientific">Roseateles saccharophilus</name>
    <name type="common">Pseudomonas saccharophila</name>
    <dbReference type="NCBI Taxonomy" id="304"/>
    <lineage>
        <taxon>Bacteria</taxon>
        <taxon>Pseudomonadati</taxon>
        <taxon>Pseudomonadota</taxon>
        <taxon>Betaproteobacteria</taxon>
        <taxon>Burkholderiales</taxon>
        <taxon>Sphaerotilaceae</taxon>
        <taxon>Roseateles</taxon>
    </lineage>
</organism>
<feature type="transmembrane region" description="Helical" evidence="25">
    <location>
        <begin position="229"/>
        <end position="250"/>
    </location>
</feature>
<feature type="transmembrane region" description="Helical" evidence="25">
    <location>
        <begin position="83"/>
        <end position="103"/>
    </location>
</feature>
<evidence type="ECO:0000256" key="25">
    <source>
        <dbReference type="SAM" id="Phobius"/>
    </source>
</evidence>
<dbReference type="Pfam" id="PF07690">
    <property type="entry name" value="MFS_1"/>
    <property type="match status" value="1"/>
</dbReference>
<evidence type="ECO:0000256" key="21">
    <source>
        <dbReference type="ARBA" id="ARBA00044985"/>
    </source>
</evidence>
<dbReference type="RefSeq" id="WP_310264722.1">
    <property type="nucleotide sequence ID" value="NZ_JAVDXU010000001.1"/>
</dbReference>
<comment type="catalytic activity">
    <reaction evidence="8">
        <text>L-lysyl-L-alanine(out) = L-lysyl-L-alanine(in)</text>
        <dbReference type="Rhea" id="RHEA:79399"/>
        <dbReference type="ChEBI" id="CHEBI:229954"/>
    </reaction>
</comment>
<comment type="catalytic activity">
    <reaction evidence="18">
        <text>L-histidyl-L-alpha-amino acid(out) = L-histidyl-L-alpha-amino acid(in)</text>
        <dbReference type="Rhea" id="RHEA:79379"/>
        <dbReference type="ChEBI" id="CHEBI:229964"/>
    </reaction>
</comment>
<feature type="transmembrane region" description="Helical" evidence="25">
    <location>
        <begin position="270"/>
        <end position="288"/>
    </location>
</feature>
<evidence type="ECO:0000256" key="24">
    <source>
        <dbReference type="ARBA" id="ARBA00046376"/>
    </source>
</evidence>
<dbReference type="InterPro" id="IPR052187">
    <property type="entry name" value="MFSD1"/>
</dbReference>
<evidence type="ECO:0000256" key="14">
    <source>
        <dbReference type="ARBA" id="ARBA00044898"/>
    </source>
</evidence>
<evidence type="ECO:0000313" key="28">
    <source>
        <dbReference type="Proteomes" id="UP001180453"/>
    </source>
</evidence>
<comment type="catalytic activity">
    <reaction evidence="9">
        <text>L-histidyl-glycine(out) = L-histidyl-glycine(in)</text>
        <dbReference type="Rhea" id="RHEA:79395"/>
        <dbReference type="ChEBI" id="CHEBI:229957"/>
    </reaction>
</comment>
<evidence type="ECO:0000256" key="19">
    <source>
        <dbReference type="ARBA" id="ARBA00044919"/>
    </source>
</evidence>
<evidence type="ECO:0000256" key="5">
    <source>
        <dbReference type="ARBA" id="ARBA00022989"/>
    </source>
</evidence>
<comment type="catalytic activity">
    <reaction evidence="17">
        <text>L-arginyl-glycine(out) = L-arginyl-glycine(in)</text>
        <dbReference type="Rhea" id="RHEA:79391"/>
        <dbReference type="ChEBI" id="CHEBI:229955"/>
    </reaction>
</comment>
<evidence type="ECO:0000256" key="12">
    <source>
        <dbReference type="ARBA" id="ARBA00044891"/>
    </source>
</evidence>
<name>A0ABU1YLH2_ROSSA</name>
<comment type="catalytic activity">
    <reaction evidence="19">
        <text>L-alanyl-L-lysine(out) = L-alanyl-L-lysine(in)</text>
        <dbReference type="Rhea" id="RHEA:79415"/>
        <dbReference type="ChEBI" id="CHEBI:192470"/>
    </reaction>
</comment>
<proteinExistence type="inferred from homology"/>
<comment type="catalytic activity">
    <reaction evidence="10">
        <text>L-alpha-aminoacyl-L-arginine(out) = L-alpha-aminoacyl-L-arginine(in)</text>
        <dbReference type="Rhea" id="RHEA:79367"/>
        <dbReference type="ChEBI" id="CHEBI:229968"/>
    </reaction>
</comment>
<comment type="similarity">
    <text evidence="2">Belongs to the major facilitator superfamily.</text>
</comment>
<evidence type="ECO:0000256" key="10">
    <source>
        <dbReference type="ARBA" id="ARBA00044881"/>
    </source>
</evidence>
<evidence type="ECO:0000256" key="8">
    <source>
        <dbReference type="ARBA" id="ARBA00044876"/>
    </source>
</evidence>
<comment type="catalytic activity">
    <reaction evidence="14">
        <text>L-aspartyl-L-lysine(out) = L-aspartyl-L-lysine(in)</text>
        <dbReference type="Rhea" id="RHEA:79411"/>
        <dbReference type="ChEBI" id="CHEBI:229953"/>
    </reaction>
</comment>
<dbReference type="Gene3D" id="1.20.1250.20">
    <property type="entry name" value="MFS general substrate transporter like domains"/>
    <property type="match status" value="2"/>
</dbReference>
<evidence type="ECO:0000256" key="9">
    <source>
        <dbReference type="ARBA" id="ARBA00044878"/>
    </source>
</evidence>
<dbReference type="InterPro" id="IPR011701">
    <property type="entry name" value="MFS"/>
</dbReference>
<evidence type="ECO:0000256" key="1">
    <source>
        <dbReference type="ARBA" id="ARBA00004155"/>
    </source>
</evidence>
<feature type="domain" description="Major facilitator superfamily (MFS) profile" evidence="26">
    <location>
        <begin position="20"/>
        <end position="416"/>
    </location>
</feature>
<keyword evidence="28" id="KW-1185">Reference proteome</keyword>
<keyword evidence="6 25" id="KW-0472">Membrane</keyword>
<evidence type="ECO:0000256" key="23">
    <source>
        <dbReference type="ARBA" id="ARBA00045709"/>
    </source>
</evidence>
<gene>
    <name evidence="27" type="ORF">J2X20_002333</name>
</gene>
<comment type="function">
    <text evidence="23">Lysosomal dipeptide uniporter that selectively exports lysine, arginine or histidine-containing dipeptides with a net positive charge from the lysosome lumen into the cytosol. Could play a role in a specific type of protein O-glycosylation indirectly regulating macrophages migration and tissue invasion. Also essential for liver homeostasis.</text>
</comment>
<dbReference type="PROSITE" id="PS50850">
    <property type="entry name" value="MFS"/>
    <property type="match status" value="1"/>
</dbReference>
<evidence type="ECO:0000256" key="4">
    <source>
        <dbReference type="ARBA" id="ARBA00022692"/>
    </source>
</evidence>
<evidence type="ECO:0000256" key="18">
    <source>
        <dbReference type="ARBA" id="ARBA00044912"/>
    </source>
</evidence>
<keyword evidence="7" id="KW-0458">Lysosome</keyword>